<evidence type="ECO:0000313" key="3">
    <source>
        <dbReference type="EMBL" id="OCT84672.1"/>
    </source>
</evidence>
<dbReference type="InterPro" id="IPR058912">
    <property type="entry name" value="HTH_animal"/>
</dbReference>
<accession>A0A974D5N9</accession>
<evidence type="ECO:0000313" key="4">
    <source>
        <dbReference type="Proteomes" id="UP000694892"/>
    </source>
</evidence>
<evidence type="ECO:0000259" key="2">
    <source>
        <dbReference type="Pfam" id="PF26215"/>
    </source>
</evidence>
<feature type="region of interest" description="Disordered" evidence="1">
    <location>
        <begin position="196"/>
        <end position="219"/>
    </location>
</feature>
<gene>
    <name evidence="3" type="ORF">XELAEV_18022827mg</name>
</gene>
<dbReference type="PANTHER" id="PTHR21301:SF12">
    <property type="match status" value="1"/>
</dbReference>
<sequence>MGSNVAPAYANLYMDYFERMYIYTDSRYTQYCQFYLRYNDDIIMFWTGTIESLLAFCDHLNSVVPTIKFTKTYDLRKINFLDVWIEKDNVRLKTDLFKKETDHNSLLHYNSFHPSTLRNTLPKTQFMRVKRIVSDMYTETERLEEMKGRFLQRGYPKILLDSCIQEVKEIPKNQLIKQRERKETNRLAFARIRVKPKNGRRRGKNGRRRQKTGAGVKNETPVPFRKFFAVPQILREIREFSGEAKRHKFAHH</sequence>
<dbReference type="EMBL" id="CM004472">
    <property type="protein sequence ID" value="OCT84672.1"/>
    <property type="molecule type" value="Genomic_DNA"/>
</dbReference>
<organism evidence="3 4">
    <name type="scientific">Xenopus laevis</name>
    <name type="common">African clawed frog</name>
    <dbReference type="NCBI Taxonomy" id="8355"/>
    <lineage>
        <taxon>Eukaryota</taxon>
        <taxon>Metazoa</taxon>
        <taxon>Chordata</taxon>
        <taxon>Craniata</taxon>
        <taxon>Vertebrata</taxon>
        <taxon>Euteleostomi</taxon>
        <taxon>Amphibia</taxon>
        <taxon>Batrachia</taxon>
        <taxon>Anura</taxon>
        <taxon>Pipoidea</taxon>
        <taxon>Pipidae</taxon>
        <taxon>Xenopodinae</taxon>
        <taxon>Xenopus</taxon>
        <taxon>Xenopus</taxon>
    </lineage>
</organism>
<feature type="domain" description="Helix-turn-helix" evidence="2">
    <location>
        <begin position="106"/>
        <end position="165"/>
    </location>
</feature>
<reference evidence="4" key="1">
    <citation type="journal article" date="2016" name="Nature">
        <title>Genome evolution in the allotetraploid frog Xenopus laevis.</title>
        <authorList>
            <person name="Session A.M."/>
            <person name="Uno Y."/>
            <person name="Kwon T."/>
            <person name="Chapman J.A."/>
            <person name="Toyoda A."/>
            <person name="Takahashi S."/>
            <person name="Fukui A."/>
            <person name="Hikosaka A."/>
            <person name="Suzuki A."/>
            <person name="Kondo M."/>
            <person name="van Heeringen S.J."/>
            <person name="Quigley I."/>
            <person name="Heinz S."/>
            <person name="Ogino H."/>
            <person name="Ochi H."/>
            <person name="Hellsten U."/>
            <person name="Lyons J.B."/>
            <person name="Simakov O."/>
            <person name="Putnam N."/>
            <person name="Stites J."/>
            <person name="Kuroki Y."/>
            <person name="Tanaka T."/>
            <person name="Michiue T."/>
            <person name="Watanabe M."/>
            <person name="Bogdanovic O."/>
            <person name="Lister R."/>
            <person name="Georgiou G."/>
            <person name="Paranjpe S.S."/>
            <person name="van Kruijsbergen I."/>
            <person name="Shu S."/>
            <person name="Carlson J."/>
            <person name="Kinoshita T."/>
            <person name="Ohta Y."/>
            <person name="Mawaribuchi S."/>
            <person name="Jenkins J."/>
            <person name="Grimwood J."/>
            <person name="Schmutz J."/>
            <person name="Mitros T."/>
            <person name="Mozaffari S.V."/>
            <person name="Suzuki Y."/>
            <person name="Haramoto Y."/>
            <person name="Yamamoto T.S."/>
            <person name="Takagi C."/>
            <person name="Heald R."/>
            <person name="Miller K."/>
            <person name="Haudenschild C."/>
            <person name="Kitzman J."/>
            <person name="Nakayama T."/>
            <person name="Izutsu Y."/>
            <person name="Robert J."/>
            <person name="Fortriede J."/>
            <person name="Burns K."/>
            <person name="Lotay V."/>
            <person name="Karimi K."/>
            <person name="Yasuoka Y."/>
            <person name="Dichmann D.S."/>
            <person name="Flajnik M.F."/>
            <person name="Houston D.W."/>
            <person name="Shendure J."/>
            <person name="DuPasquier L."/>
            <person name="Vize P.D."/>
            <person name="Zorn A.M."/>
            <person name="Ito M."/>
            <person name="Marcotte E.M."/>
            <person name="Wallingford J.B."/>
            <person name="Ito Y."/>
            <person name="Asashima M."/>
            <person name="Ueno N."/>
            <person name="Matsuda Y."/>
            <person name="Veenstra G.J."/>
            <person name="Fujiyama A."/>
            <person name="Harland R.M."/>
            <person name="Taira M."/>
            <person name="Rokhsar D.S."/>
        </authorList>
    </citation>
    <scope>NUCLEOTIDE SEQUENCE [LARGE SCALE GENOMIC DNA]</scope>
    <source>
        <strain evidence="4">J</strain>
    </source>
</reference>
<dbReference type="PANTHER" id="PTHR21301">
    <property type="entry name" value="REVERSE TRANSCRIPTASE"/>
    <property type="match status" value="1"/>
</dbReference>
<dbReference type="Proteomes" id="UP000694892">
    <property type="component" value="Chromosome 4L"/>
</dbReference>
<dbReference type="Pfam" id="PF26215">
    <property type="entry name" value="HTH_animal"/>
    <property type="match status" value="1"/>
</dbReference>
<dbReference type="AlphaFoldDB" id="A0A974D5N9"/>
<evidence type="ECO:0000256" key="1">
    <source>
        <dbReference type="SAM" id="MobiDB-lite"/>
    </source>
</evidence>
<protein>
    <recommendedName>
        <fullName evidence="2">Helix-turn-helix domain-containing protein</fullName>
    </recommendedName>
</protein>
<name>A0A974D5N9_XENLA</name>
<feature type="compositionally biased region" description="Basic residues" evidence="1">
    <location>
        <begin position="196"/>
        <end position="211"/>
    </location>
</feature>
<proteinExistence type="predicted"/>